<evidence type="ECO:0000256" key="1">
    <source>
        <dbReference type="SAM" id="MobiDB-lite"/>
    </source>
</evidence>
<dbReference type="Gene3D" id="3.10.290.30">
    <property type="entry name" value="MM3350-like"/>
    <property type="match status" value="1"/>
</dbReference>
<evidence type="ECO:0000313" key="3">
    <source>
        <dbReference type="EMBL" id="MFC4869805.1"/>
    </source>
</evidence>
<name>A0ABV9STX4_9ACTN</name>
<protein>
    <submittedName>
        <fullName evidence="3">Plasmid pRiA4b ORF-3 family protein</fullName>
    </submittedName>
</protein>
<dbReference type="PANTHER" id="PTHR41878:SF1">
    <property type="entry name" value="TNPR PROTEIN"/>
    <property type="match status" value="1"/>
</dbReference>
<dbReference type="SUPFAM" id="SSF159941">
    <property type="entry name" value="MM3350-like"/>
    <property type="match status" value="1"/>
</dbReference>
<feature type="region of interest" description="Disordered" evidence="1">
    <location>
        <begin position="1"/>
        <end position="62"/>
    </location>
</feature>
<dbReference type="EMBL" id="JBHSIY010000029">
    <property type="protein sequence ID" value="MFC4869805.1"/>
    <property type="molecule type" value="Genomic_DNA"/>
</dbReference>
<dbReference type="Proteomes" id="UP001595858">
    <property type="component" value="Unassembled WGS sequence"/>
</dbReference>
<keyword evidence="4" id="KW-1185">Reference proteome</keyword>
<dbReference type="InterPro" id="IPR012912">
    <property type="entry name" value="Plasmid_pRiA4b_Orf3-like"/>
</dbReference>
<evidence type="ECO:0000259" key="2">
    <source>
        <dbReference type="Pfam" id="PF07929"/>
    </source>
</evidence>
<organism evidence="3 4">
    <name type="scientific">Streptomonospora arabica</name>
    <dbReference type="NCBI Taxonomy" id="412417"/>
    <lineage>
        <taxon>Bacteria</taxon>
        <taxon>Bacillati</taxon>
        <taxon>Actinomycetota</taxon>
        <taxon>Actinomycetes</taxon>
        <taxon>Streptosporangiales</taxon>
        <taxon>Nocardiopsidaceae</taxon>
        <taxon>Streptomonospora</taxon>
    </lineage>
</organism>
<evidence type="ECO:0000313" key="4">
    <source>
        <dbReference type="Proteomes" id="UP001595858"/>
    </source>
</evidence>
<comment type="caution">
    <text evidence="3">The sequence shown here is derived from an EMBL/GenBank/DDBJ whole genome shotgun (WGS) entry which is preliminary data.</text>
</comment>
<reference evidence="4" key="1">
    <citation type="journal article" date="2019" name="Int. J. Syst. Evol. Microbiol.">
        <title>The Global Catalogue of Microorganisms (GCM) 10K type strain sequencing project: providing services to taxonomists for standard genome sequencing and annotation.</title>
        <authorList>
            <consortium name="The Broad Institute Genomics Platform"/>
            <consortium name="The Broad Institute Genome Sequencing Center for Infectious Disease"/>
            <person name="Wu L."/>
            <person name="Ma J."/>
        </authorList>
    </citation>
    <scope>NUCLEOTIDE SEQUENCE [LARGE SCALE GENOMIC DNA]</scope>
    <source>
        <strain evidence="4">CGMCC 4.7304</strain>
    </source>
</reference>
<accession>A0ABV9STX4</accession>
<dbReference type="PANTHER" id="PTHR41878">
    <property type="entry name" value="LEXA REPRESSOR-RELATED"/>
    <property type="match status" value="1"/>
</dbReference>
<proteinExistence type="predicted"/>
<feature type="domain" description="Plasmid pRiA4b Orf3-like" evidence="2">
    <location>
        <begin position="65"/>
        <end position="235"/>
    </location>
</feature>
<dbReference type="Pfam" id="PF07929">
    <property type="entry name" value="PRiA4_ORF3"/>
    <property type="match status" value="1"/>
</dbReference>
<gene>
    <name evidence="3" type="ORF">ACFPCZ_24515</name>
</gene>
<sequence>MACDADPDTGSDRSDVSVQDAATSRSTGEPTSITSLLAALRSSGDPSDRPAPASRRRPRRDDAATYRVRVEITGTKPPLYRRLELASDLFLNEVHDILQAVFAWQDYHLYRFACDSDYYSDETERYFCPFEADEGEMGIPAEQVRLDEVLAETGDRLFYIYDFGDDWQHRLTLQAVLPRAEDAPRAVCTAGKRPAPAEDCGGIGGYEFLAAATDPGHRDHTAALAEYRAAFGVESDPDDFAPTPFDIDATNTALTALFTPPPDDLPKPLADLMAAAVDPTTERRLKELFLQAHLDQPADIDPTAAAAMVHPYSWLLDHIGAEGIKLTGAGYLPPASVEAAAAELGLNEKGIGKLNRESLTYPVFHLRTSAQDVGLLRKHRGRLLRTAAGQQAAGDPAALWNHLAQRLPPTTRHAHARQAGLLVLLAVAAERSDGFQLVADLLNGLGWRLEDHTPVGPVEAFHSARDTTDILNRIGATETAGAFWHLRALPHGPAFARTALRSWTG</sequence>
<dbReference type="RefSeq" id="WP_344140829.1">
    <property type="nucleotide sequence ID" value="NZ_BAAAQI010000002.1"/>
</dbReference>
<dbReference type="InterPro" id="IPR024047">
    <property type="entry name" value="MM3350-like_sf"/>
</dbReference>
<feature type="compositionally biased region" description="Polar residues" evidence="1">
    <location>
        <begin position="16"/>
        <end position="35"/>
    </location>
</feature>